<keyword evidence="3 4" id="KW-0687">Ribonucleoprotein</keyword>
<dbReference type="InterPro" id="IPR001848">
    <property type="entry name" value="Ribosomal_uS10"/>
</dbReference>
<dbReference type="SUPFAM" id="SSF54999">
    <property type="entry name" value="Ribosomal protein S10"/>
    <property type="match status" value="1"/>
</dbReference>
<feature type="domain" description="Small ribosomal subunit protein uS10" evidence="5">
    <location>
        <begin position="8"/>
        <end position="102"/>
    </location>
</feature>
<dbReference type="GO" id="GO:0000049">
    <property type="term" value="F:tRNA binding"/>
    <property type="evidence" value="ECO:0007669"/>
    <property type="project" value="UniProtKB-UniRule"/>
</dbReference>
<protein>
    <recommendedName>
        <fullName evidence="4">Small ribosomal subunit protein uS10</fullName>
    </recommendedName>
</protein>
<dbReference type="Pfam" id="PF00338">
    <property type="entry name" value="Ribosomal_S10"/>
    <property type="match status" value="1"/>
</dbReference>
<organism evidence="6 7">
    <name type="scientific">Candidatus Woesebacteria bacterium GW2011_GWB1_38_8</name>
    <dbReference type="NCBI Taxonomy" id="1618570"/>
    <lineage>
        <taxon>Bacteria</taxon>
        <taxon>Candidatus Woeseibacteriota</taxon>
    </lineage>
</organism>
<dbReference type="HAMAP" id="MF_00508">
    <property type="entry name" value="Ribosomal_uS10"/>
    <property type="match status" value="1"/>
</dbReference>
<dbReference type="GO" id="GO:0003735">
    <property type="term" value="F:structural constituent of ribosome"/>
    <property type="evidence" value="ECO:0007669"/>
    <property type="project" value="InterPro"/>
</dbReference>
<dbReference type="GO" id="GO:0005840">
    <property type="term" value="C:ribosome"/>
    <property type="evidence" value="ECO:0007669"/>
    <property type="project" value="UniProtKB-KW"/>
</dbReference>
<name>A0A0G0LDM4_9BACT</name>
<dbReference type="InterPro" id="IPR027486">
    <property type="entry name" value="Ribosomal_uS10_dom"/>
</dbReference>
<dbReference type="FunFam" id="3.30.70.600:FF:000003">
    <property type="entry name" value="30S ribosomal protein S10"/>
    <property type="match status" value="1"/>
</dbReference>
<comment type="function">
    <text evidence="4">Involved in the binding of tRNA to the ribosomes.</text>
</comment>
<evidence type="ECO:0000313" key="6">
    <source>
        <dbReference type="EMBL" id="KKQ86025.1"/>
    </source>
</evidence>
<reference evidence="6 7" key="1">
    <citation type="journal article" date="2015" name="Nature">
        <title>rRNA introns, odd ribosomes, and small enigmatic genomes across a large radiation of phyla.</title>
        <authorList>
            <person name="Brown C.T."/>
            <person name="Hug L.A."/>
            <person name="Thomas B.C."/>
            <person name="Sharon I."/>
            <person name="Castelle C.J."/>
            <person name="Singh A."/>
            <person name="Wilkins M.J."/>
            <person name="Williams K.H."/>
            <person name="Banfield J.F."/>
        </authorList>
    </citation>
    <scope>NUCLEOTIDE SEQUENCE [LARGE SCALE GENOMIC DNA]</scope>
</reference>
<evidence type="ECO:0000256" key="3">
    <source>
        <dbReference type="ARBA" id="ARBA00023274"/>
    </source>
</evidence>
<sequence length="103" mass="11520">MASTQRLRVKLKSYDHRVIDEAVLKILDTAMATGAKIKGPIPLPTKRTLFPVLKSPFTDKDAQEHFEILVHKRLVDIIDPTSRTIDSLSNLDLPAGVSIEIKM</sequence>
<dbReference type="GO" id="GO:1990904">
    <property type="term" value="C:ribonucleoprotein complex"/>
    <property type="evidence" value="ECO:0007669"/>
    <property type="project" value="UniProtKB-KW"/>
</dbReference>
<gene>
    <name evidence="4" type="primary">rpsJ</name>
    <name evidence="6" type="ORF">UT08_C0002G0047</name>
</gene>
<proteinExistence type="inferred from homology"/>
<dbReference type="PANTHER" id="PTHR11700">
    <property type="entry name" value="30S RIBOSOMAL PROTEIN S10 FAMILY MEMBER"/>
    <property type="match status" value="1"/>
</dbReference>
<dbReference type="STRING" id="1618570.UT08_C0002G0047"/>
<evidence type="ECO:0000259" key="5">
    <source>
        <dbReference type="SMART" id="SM01403"/>
    </source>
</evidence>
<evidence type="ECO:0000256" key="1">
    <source>
        <dbReference type="ARBA" id="ARBA00007102"/>
    </source>
</evidence>
<dbReference type="NCBIfam" id="NF001861">
    <property type="entry name" value="PRK00596.1"/>
    <property type="match status" value="1"/>
</dbReference>
<dbReference type="GO" id="GO:0006412">
    <property type="term" value="P:translation"/>
    <property type="evidence" value="ECO:0007669"/>
    <property type="project" value="UniProtKB-UniRule"/>
</dbReference>
<dbReference type="InterPro" id="IPR018268">
    <property type="entry name" value="Ribosomal_uS10_CS"/>
</dbReference>
<comment type="caution">
    <text evidence="6">The sequence shown here is derived from an EMBL/GenBank/DDBJ whole genome shotgun (WGS) entry which is preliminary data.</text>
</comment>
<dbReference type="Proteomes" id="UP000034081">
    <property type="component" value="Unassembled WGS sequence"/>
</dbReference>
<comment type="subunit">
    <text evidence="4">Part of the 30S ribosomal subunit.</text>
</comment>
<dbReference type="InterPro" id="IPR036838">
    <property type="entry name" value="Ribosomal_uS10_dom_sf"/>
</dbReference>
<dbReference type="PATRIC" id="fig|1618570.3.peg.211"/>
<dbReference type="AlphaFoldDB" id="A0A0G0LDM4"/>
<dbReference type="PRINTS" id="PR00971">
    <property type="entry name" value="RIBOSOMALS10"/>
</dbReference>
<evidence type="ECO:0000313" key="7">
    <source>
        <dbReference type="Proteomes" id="UP000034081"/>
    </source>
</evidence>
<dbReference type="SMART" id="SM01403">
    <property type="entry name" value="Ribosomal_S10"/>
    <property type="match status" value="1"/>
</dbReference>
<keyword evidence="2 4" id="KW-0689">Ribosomal protein</keyword>
<comment type="similarity">
    <text evidence="1 4">Belongs to the universal ribosomal protein uS10 family.</text>
</comment>
<dbReference type="EMBL" id="LBVL01000002">
    <property type="protein sequence ID" value="KKQ86025.1"/>
    <property type="molecule type" value="Genomic_DNA"/>
</dbReference>
<dbReference type="Gene3D" id="3.30.70.600">
    <property type="entry name" value="Ribosomal protein S10 domain"/>
    <property type="match status" value="1"/>
</dbReference>
<evidence type="ECO:0000256" key="4">
    <source>
        <dbReference type="HAMAP-Rule" id="MF_00508"/>
    </source>
</evidence>
<dbReference type="PROSITE" id="PS00361">
    <property type="entry name" value="RIBOSOMAL_S10"/>
    <property type="match status" value="1"/>
</dbReference>
<evidence type="ECO:0000256" key="2">
    <source>
        <dbReference type="ARBA" id="ARBA00022980"/>
    </source>
</evidence>
<dbReference type="NCBIfam" id="TIGR01049">
    <property type="entry name" value="rpsJ_bact"/>
    <property type="match status" value="1"/>
</dbReference>
<accession>A0A0G0LDM4</accession>